<dbReference type="InterPro" id="IPR001764">
    <property type="entry name" value="Glyco_hydro_3_N"/>
</dbReference>
<dbReference type="PANTHER" id="PTHR30480">
    <property type="entry name" value="BETA-HEXOSAMINIDASE-RELATED"/>
    <property type="match status" value="1"/>
</dbReference>
<dbReference type="Gene3D" id="3.20.20.300">
    <property type="entry name" value="Glycoside hydrolase, family 3, N-terminal domain"/>
    <property type="match status" value="1"/>
</dbReference>
<dbReference type="GO" id="GO:0005975">
    <property type="term" value="P:carbohydrate metabolic process"/>
    <property type="evidence" value="ECO:0007669"/>
    <property type="project" value="InterPro"/>
</dbReference>
<dbReference type="KEGG" id="halx:M0R89_20275"/>
<feature type="domain" description="Glycoside hydrolase family 3 C-terminal" evidence="5">
    <location>
        <begin position="414"/>
        <end position="527"/>
    </location>
</feature>
<evidence type="ECO:0000259" key="5">
    <source>
        <dbReference type="Pfam" id="PF01915"/>
    </source>
</evidence>
<gene>
    <name evidence="6" type="primary">nagZ</name>
    <name evidence="6" type="ORF">M0R89_20275</name>
</gene>
<dbReference type="InterPro" id="IPR002772">
    <property type="entry name" value="Glyco_hydro_3_C"/>
</dbReference>
<dbReference type="AlphaFoldDB" id="A0A8U0I0T3"/>
<comment type="similarity">
    <text evidence="1">Belongs to the glycosyl hydrolase 3 family.</text>
</comment>
<dbReference type="SUPFAM" id="SSF51445">
    <property type="entry name" value="(Trans)glycosidases"/>
    <property type="match status" value="1"/>
</dbReference>
<keyword evidence="2 6" id="KW-0378">Hydrolase</keyword>
<reference evidence="6 7" key="1">
    <citation type="submission" date="2022-04" db="EMBL/GenBank/DDBJ databases">
        <title>Diverse halophilic archaea isolated from saline environments.</title>
        <authorList>
            <person name="Cui H.-L."/>
        </authorList>
    </citation>
    <scope>NUCLEOTIDE SEQUENCE [LARGE SCALE GENOMIC DNA]</scope>
    <source>
        <strain evidence="6 7">XZYJT49</strain>
        <plasmid evidence="6 7">unnamed2</plasmid>
    </source>
</reference>
<protein>
    <submittedName>
        <fullName evidence="6">Beta-N-acetylhexosaminidase</fullName>
        <ecNumber evidence="6">3.2.1.52</ecNumber>
    </submittedName>
</protein>
<evidence type="ECO:0000256" key="2">
    <source>
        <dbReference type="ARBA" id="ARBA00022801"/>
    </source>
</evidence>
<proteinExistence type="inferred from homology"/>
<keyword evidence="6" id="KW-0614">Plasmid</keyword>
<dbReference type="PRINTS" id="PR00133">
    <property type="entry name" value="GLHYDRLASE3"/>
</dbReference>
<evidence type="ECO:0000256" key="1">
    <source>
        <dbReference type="ARBA" id="ARBA00005336"/>
    </source>
</evidence>
<dbReference type="Gene3D" id="3.40.50.1700">
    <property type="entry name" value="Glycoside hydrolase family 3 C-terminal domain"/>
    <property type="match status" value="1"/>
</dbReference>
<dbReference type="Proteomes" id="UP000830729">
    <property type="component" value="Plasmid unnamed2"/>
</dbReference>
<evidence type="ECO:0000259" key="4">
    <source>
        <dbReference type="Pfam" id="PF00933"/>
    </source>
</evidence>
<dbReference type="RefSeq" id="WP_248652840.1">
    <property type="nucleotide sequence ID" value="NZ_CP096661.1"/>
</dbReference>
<dbReference type="PANTHER" id="PTHR30480:SF16">
    <property type="entry name" value="GLYCOSIDE HYDROLASE FAMILY 3 DOMAIN PROTEIN"/>
    <property type="match status" value="1"/>
</dbReference>
<accession>A0A8U0I0T3</accession>
<keyword evidence="3 6" id="KW-0326">Glycosidase</keyword>
<dbReference type="NCBIfam" id="NF003740">
    <property type="entry name" value="PRK05337.1"/>
    <property type="match status" value="1"/>
</dbReference>
<sequence length="529" mass="55582">MDANTTHSDVESTVSSLSLDAKVGQLFVAGFDGTAPTAEIEALVAERHLGSVIYFSRNVESPAQLRTLSRTLQGFVPDGGPPLLVSIDQEGGRVARLSWGTQQPSAMAFGAADDPELAVRAGRAVGRELRSLGIDVDLAPVLDVNNNPDNPVIGVRSFGERPETVAELGTAFADGLQDANVVACGKHFPGHGDTAIDSHRDLPVIDHDRDRLDRVELRPFRRAVDAGIGAVMTTHVAFPTIAADAERPATLSPRVVTGLLREELGFDGLVFTDCMEMDAIADGVGTVEGCVQAVEAGCDQICVSHTPEKQRAAIDAVVAAVESGRISESRIDESVRRVLRAKRAYGAGTVGDEAESEAAASDCRAVARSVAERAVTLVRDDGDALPLPREPVSVYEFDATRSSLAEERRDDSGALAAALSDAGATVDATVLDPGETPEFAASDAPTVVRTSDAAADPEQAAAVRDLLAADASAVVVATRNPYDLAEFPDVETYLTTYDATPPSLAAVAEVLVGDREPTGRLPVTMPDER</sequence>
<organism evidence="6 7">
    <name type="scientific">Halorussus limi</name>
    <dbReference type="NCBI Taxonomy" id="2938695"/>
    <lineage>
        <taxon>Archaea</taxon>
        <taxon>Methanobacteriati</taxon>
        <taxon>Methanobacteriota</taxon>
        <taxon>Stenosarchaea group</taxon>
        <taxon>Halobacteria</taxon>
        <taxon>Halobacteriales</taxon>
        <taxon>Haladaptataceae</taxon>
        <taxon>Halorussus</taxon>
    </lineage>
</organism>
<dbReference type="GeneID" id="72187588"/>
<keyword evidence="7" id="KW-1185">Reference proteome</keyword>
<dbReference type="Pfam" id="PF00933">
    <property type="entry name" value="Glyco_hydro_3"/>
    <property type="match status" value="1"/>
</dbReference>
<dbReference type="EMBL" id="CP096661">
    <property type="protein sequence ID" value="UPV76807.1"/>
    <property type="molecule type" value="Genomic_DNA"/>
</dbReference>
<evidence type="ECO:0000313" key="6">
    <source>
        <dbReference type="EMBL" id="UPV76807.1"/>
    </source>
</evidence>
<evidence type="ECO:0000313" key="7">
    <source>
        <dbReference type="Proteomes" id="UP000830729"/>
    </source>
</evidence>
<geneLocation type="plasmid" evidence="6 7">
    <name>unnamed2</name>
</geneLocation>
<name>A0A8U0I0T3_9EURY</name>
<dbReference type="InterPro" id="IPR017853">
    <property type="entry name" value="GH"/>
</dbReference>
<dbReference type="InterPro" id="IPR036881">
    <property type="entry name" value="Glyco_hydro_3_C_sf"/>
</dbReference>
<dbReference type="InterPro" id="IPR036962">
    <property type="entry name" value="Glyco_hydro_3_N_sf"/>
</dbReference>
<dbReference type="EC" id="3.2.1.52" evidence="6"/>
<dbReference type="GO" id="GO:0004563">
    <property type="term" value="F:beta-N-acetylhexosaminidase activity"/>
    <property type="evidence" value="ECO:0007669"/>
    <property type="project" value="UniProtKB-EC"/>
</dbReference>
<dbReference type="Pfam" id="PF01915">
    <property type="entry name" value="Glyco_hydro_3_C"/>
    <property type="match status" value="1"/>
</dbReference>
<dbReference type="GO" id="GO:0009254">
    <property type="term" value="P:peptidoglycan turnover"/>
    <property type="evidence" value="ECO:0007669"/>
    <property type="project" value="TreeGrafter"/>
</dbReference>
<feature type="domain" description="Glycoside hydrolase family 3 N-terminal" evidence="4">
    <location>
        <begin position="19"/>
        <end position="340"/>
    </location>
</feature>
<evidence type="ECO:0000256" key="3">
    <source>
        <dbReference type="ARBA" id="ARBA00023295"/>
    </source>
</evidence>
<dbReference type="InterPro" id="IPR050226">
    <property type="entry name" value="NagZ_Beta-hexosaminidase"/>
</dbReference>
<dbReference type="SUPFAM" id="SSF52279">
    <property type="entry name" value="Beta-D-glucan exohydrolase, C-terminal domain"/>
    <property type="match status" value="1"/>
</dbReference>